<organism evidence="2">
    <name type="scientific">Pluralibacter gergoviae</name>
    <name type="common">Enterobacter gergoviae</name>
    <dbReference type="NCBI Taxonomy" id="61647"/>
    <lineage>
        <taxon>Bacteria</taxon>
        <taxon>Pseudomonadati</taxon>
        <taxon>Pseudomonadota</taxon>
        <taxon>Gammaproteobacteria</taxon>
        <taxon>Enterobacterales</taxon>
        <taxon>Enterobacteriaceae</taxon>
        <taxon>Pluralibacter</taxon>
    </lineage>
</organism>
<protein>
    <submittedName>
        <fullName evidence="2">Uncharacterized protein</fullName>
    </submittedName>
</protein>
<name>A0A142I3X3_PLUGE</name>
<dbReference type="RefSeq" id="WP_168550218.1">
    <property type="nucleotide sequence ID" value="NZ_CP014776.1"/>
</dbReference>
<keyword evidence="1" id="KW-1133">Transmembrane helix</keyword>
<feature type="transmembrane region" description="Helical" evidence="1">
    <location>
        <begin position="64"/>
        <end position="81"/>
    </location>
</feature>
<accession>A0A142I3X3</accession>
<keyword evidence="1" id="KW-0812">Transmembrane</keyword>
<evidence type="ECO:0000313" key="3">
    <source>
        <dbReference type="EMBL" id="AMR39535.1"/>
    </source>
</evidence>
<dbReference type="EMBL" id="CP014776">
    <property type="protein sequence ID" value="AMR39535.1"/>
    <property type="molecule type" value="Genomic_DNA"/>
</dbReference>
<evidence type="ECO:0000313" key="2">
    <source>
        <dbReference type="EMBL" id="AMR39338.1"/>
    </source>
</evidence>
<feature type="transmembrane region" description="Helical" evidence="1">
    <location>
        <begin position="32"/>
        <end position="52"/>
    </location>
</feature>
<keyword evidence="1" id="KW-0472">Membrane</keyword>
<dbReference type="EMBL" id="CP014776">
    <property type="protein sequence ID" value="AMR39338.1"/>
    <property type="molecule type" value="Genomic_DNA"/>
</dbReference>
<sequence>MLINNKVKKEIKAKRKKASKIFWTCNYIEKKYLEPIVLALLWLSGIPLLAYLKLSPQCSPLTALLIYGFGIITVLSVWFYLDLPKSWIDLLDRQILKYRSDTSFIDVLKNVHTEDFIDHGKIIVPILDIKYWAVSQECQLNRLLRKENSVIIKK</sequence>
<evidence type="ECO:0000256" key="1">
    <source>
        <dbReference type="SAM" id="Phobius"/>
    </source>
</evidence>
<proteinExistence type="predicted"/>
<reference evidence="2" key="1">
    <citation type="submission" date="2016-03" db="EMBL/GenBank/DDBJ databases">
        <authorList>
            <person name="Ploux O."/>
        </authorList>
    </citation>
    <scope>NUCLEOTIDE SEQUENCE</scope>
    <source>
        <strain evidence="2">FB2</strain>
        <plasmid evidence="2">pFB2.1</plasmid>
    </source>
</reference>
<keyword evidence="2" id="KW-0614">Plasmid</keyword>
<geneLocation type="plasmid" evidence="2">
    <name>pFB2.1</name>
</geneLocation>
<gene>
    <name evidence="2" type="ORF">LG71_26735</name>
    <name evidence="3" type="ORF">LG71_27720</name>
</gene>
<dbReference type="AlphaFoldDB" id="A0A142I3X3"/>